<dbReference type="EMBL" id="BAAACF010000001">
    <property type="protein sequence ID" value="GAA0718023.1"/>
    <property type="molecule type" value="Genomic_DNA"/>
</dbReference>
<gene>
    <name evidence="2" type="ORF">GCM10008905_04240</name>
</gene>
<evidence type="ECO:0000313" key="2">
    <source>
        <dbReference type="EMBL" id="GAA0718023.1"/>
    </source>
</evidence>
<name>A0ABN1INF5_9CLOT</name>
<reference evidence="2 3" key="1">
    <citation type="journal article" date="2019" name="Int. J. Syst. Evol. Microbiol.">
        <title>The Global Catalogue of Microorganisms (GCM) 10K type strain sequencing project: providing services to taxonomists for standard genome sequencing and annotation.</title>
        <authorList>
            <consortium name="The Broad Institute Genomics Platform"/>
            <consortium name="The Broad Institute Genome Sequencing Center for Infectious Disease"/>
            <person name="Wu L."/>
            <person name="Ma J."/>
        </authorList>
    </citation>
    <scope>NUCLEOTIDE SEQUENCE [LARGE SCALE GENOMIC DNA]</scope>
    <source>
        <strain evidence="2 3">JCM 1405</strain>
    </source>
</reference>
<dbReference type="Proteomes" id="UP001500339">
    <property type="component" value="Unassembled WGS sequence"/>
</dbReference>
<keyword evidence="1" id="KW-1133">Transmembrane helix</keyword>
<sequence length="63" mass="6809">MSRGRRKGSGSGLLILILIVLQFSCNRPHHGGEHGQCIDNSILFIIALYFLACCGNIDLCCGC</sequence>
<keyword evidence="1" id="KW-0812">Transmembrane</keyword>
<keyword evidence="1" id="KW-0472">Membrane</keyword>
<evidence type="ECO:0000313" key="3">
    <source>
        <dbReference type="Proteomes" id="UP001500339"/>
    </source>
</evidence>
<keyword evidence="3" id="KW-1185">Reference proteome</keyword>
<feature type="transmembrane region" description="Helical" evidence="1">
    <location>
        <begin position="41"/>
        <end position="61"/>
    </location>
</feature>
<evidence type="ECO:0008006" key="4">
    <source>
        <dbReference type="Google" id="ProtNLM"/>
    </source>
</evidence>
<dbReference type="RefSeq" id="WP_343766021.1">
    <property type="nucleotide sequence ID" value="NZ_BAAACF010000001.1"/>
</dbReference>
<protein>
    <recommendedName>
        <fullName evidence="4">Lipoprotein</fullName>
    </recommendedName>
</protein>
<comment type="caution">
    <text evidence="2">The sequence shown here is derived from an EMBL/GenBank/DDBJ whole genome shotgun (WGS) entry which is preliminary data.</text>
</comment>
<evidence type="ECO:0000256" key="1">
    <source>
        <dbReference type="SAM" id="Phobius"/>
    </source>
</evidence>
<organism evidence="2 3">
    <name type="scientific">Clostridium malenominatum</name>
    <dbReference type="NCBI Taxonomy" id="1539"/>
    <lineage>
        <taxon>Bacteria</taxon>
        <taxon>Bacillati</taxon>
        <taxon>Bacillota</taxon>
        <taxon>Clostridia</taxon>
        <taxon>Eubacteriales</taxon>
        <taxon>Clostridiaceae</taxon>
        <taxon>Clostridium</taxon>
    </lineage>
</organism>
<accession>A0ABN1INF5</accession>
<proteinExistence type="predicted"/>